<organism evidence="2 3">
    <name type="scientific">Striga asiatica</name>
    <name type="common">Asiatic witchweed</name>
    <name type="synonym">Buchnera asiatica</name>
    <dbReference type="NCBI Taxonomy" id="4170"/>
    <lineage>
        <taxon>Eukaryota</taxon>
        <taxon>Viridiplantae</taxon>
        <taxon>Streptophyta</taxon>
        <taxon>Embryophyta</taxon>
        <taxon>Tracheophyta</taxon>
        <taxon>Spermatophyta</taxon>
        <taxon>Magnoliopsida</taxon>
        <taxon>eudicotyledons</taxon>
        <taxon>Gunneridae</taxon>
        <taxon>Pentapetalae</taxon>
        <taxon>asterids</taxon>
        <taxon>lamiids</taxon>
        <taxon>Lamiales</taxon>
        <taxon>Orobanchaceae</taxon>
        <taxon>Buchnereae</taxon>
        <taxon>Striga</taxon>
    </lineage>
</organism>
<evidence type="ECO:0000256" key="1">
    <source>
        <dbReference type="SAM" id="Phobius"/>
    </source>
</evidence>
<name>A0A5A7QRS1_STRAF</name>
<comment type="caution">
    <text evidence="2">The sequence shown here is derived from an EMBL/GenBank/DDBJ whole genome shotgun (WGS) entry which is preliminary data.</text>
</comment>
<keyword evidence="1" id="KW-0812">Transmembrane</keyword>
<dbReference type="Proteomes" id="UP000325081">
    <property type="component" value="Unassembled WGS sequence"/>
</dbReference>
<keyword evidence="3" id="KW-1185">Reference proteome</keyword>
<reference evidence="3" key="1">
    <citation type="journal article" date="2019" name="Curr. Biol.">
        <title>Genome Sequence of Striga asiatica Provides Insight into the Evolution of Plant Parasitism.</title>
        <authorList>
            <person name="Yoshida S."/>
            <person name="Kim S."/>
            <person name="Wafula E.K."/>
            <person name="Tanskanen J."/>
            <person name="Kim Y.M."/>
            <person name="Honaas L."/>
            <person name="Yang Z."/>
            <person name="Spallek T."/>
            <person name="Conn C.E."/>
            <person name="Ichihashi Y."/>
            <person name="Cheong K."/>
            <person name="Cui S."/>
            <person name="Der J.P."/>
            <person name="Gundlach H."/>
            <person name="Jiao Y."/>
            <person name="Hori C."/>
            <person name="Ishida J.K."/>
            <person name="Kasahara H."/>
            <person name="Kiba T."/>
            <person name="Kim M.S."/>
            <person name="Koo N."/>
            <person name="Laohavisit A."/>
            <person name="Lee Y.H."/>
            <person name="Lumba S."/>
            <person name="McCourt P."/>
            <person name="Mortimer J.C."/>
            <person name="Mutuku J.M."/>
            <person name="Nomura T."/>
            <person name="Sasaki-Sekimoto Y."/>
            <person name="Seto Y."/>
            <person name="Wang Y."/>
            <person name="Wakatake T."/>
            <person name="Sakakibara H."/>
            <person name="Demura T."/>
            <person name="Yamaguchi S."/>
            <person name="Yoneyama K."/>
            <person name="Manabe R.I."/>
            <person name="Nelson D.C."/>
            <person name="Schulman A.H."/>
            <person name="Timko M.P."/>
            <person name="dePamphilis C.W."/>
            <person name="Choi D."/>
            <person name="Shirasu K."/>
        </authorList>
    </citation>
    <scope>NUCLEOTIDE SEQUENCE [LARGE SCALE GENOMIC DNA]</scope>
    <source>
        <strain evidence="3">cv. UVA1</strain>
    </source>
</reference>
<keyword evidence="2" id="KW-0418">Kinase</keyword>
<evidence type="ECO:0000313" key="2">
    <source>
        <dbReference type="EMBL" id="GER47107.1"/>
    </source>
</evidence>
<protein>
    <submittedName>
        <fullName evidence="2">Protein kinase protein with tetratricopeptiderepeat domain</fullName>
    </submittedName>
</protein>
<dbReference type="AlphaFoldDB" id="A0A5A7QRS1"/>
<keyword evidence="2" id="KW-0808">Transferase</keyword>
<sequence>MVESNQIGCLQLQQTRNKSSRVSFLSRTTPIKFKYKLRPVHSIRGPTEHLWYCFNPLGVEEGEDSLWMAANMNRSRIRLSMLVIVIFFSIFLHDTATMIHATSGIPQGGHSSSPPVKILKDTERHKLFRHARQYKLQSCSRK</sequence>
<keyword evidence="1" id="KW-1133">Transmembrane helix</keyword>
<gene>
    <name evidence="2" type="ORF">STAS_24169</name>
</gene>
<accession>A0A5A7QRS1</accession>
<proteinExistence type="predicted"/>
<feature type="transmembrane region" description="Helical" evidence="1">
    <location>
        <begin position="77"/>
        <end position="93"/>
    </location>
</feature>
<keyword evidence="1" id="KW-0472">Membrane</keyword>
<dbReference type="GO" id="GO:0016301">
    <property type="term" value="F:kinase activity"/>
    <property type="evidence" value="ECO:0007669"/>
    <property type="project" value="UniProtKB-KW"/>
</dbReference>
<dbReference type="EMBL" id="BKCP01007737">
    <property type="protein sequence ID" value="GER47107.1"/>
    <property type="molecule type" value="Genomic_DNA"/>
</dbReference>
<evidence type="ECO:0000313" key="3">
    <source>
        <dbReference type="Proteomes" id="UP000325081"/>
    </source>
</evidence>